<evidence type="ECO:0000313" key="1">
    <source>
        <dbReference type="EMBL" id="AWB90955.1"/>
    </source>
</evidence>
<dbReference type="Proteomes" id="UP000244384">
    <property type="component" value="Chromosome"/>
</dbReference>
<keyword evidence="2" id="KW-1185">Reference proteome</keyword>
<accession>A0A5F2ERI1</accession>
<dbReference type="KEGG" id="aez:C3E78_01230"/>
<dbReference type="EMBL" id="CP026952">
    <property type="protein sequence ID" value="AWB90955.1"/>
    <property type="molecule type" value="Genomic_DNA"/>
</dbReference>
<reference evidence="2" key="1">
    <citation type="submission" date="2018-01" db="EMBL/GenBank/DDBJ databases">
        <authorList>
            <person name="Li J."/>
        </authorList>
    </citation>
    <scope>NUCLEOTIDE SEQUENCE [LARGE SCALE GENOMIC DNA]</scope>
    <source>
        <strain evidence="2">592</strain>
    </source>
</reference>
<accession>A0A2S0WHY3</accession>
<gene>
    <name evidence="1" type="ORF">C3E78_01230</name>
</gene>
<proteinExistence type="predicted"/>
<evidence type="ECO:0000313" key="2">
    <source>
        <dbReference type="Proteomes" id="UP000244384"/>
    </source>
</evidence>
<sequence>MVRARSSSPSWDASTTSCALCSIVQPSDLSADSMLSGWSEAGVSVWVIATSATYRAPDGRGSIPQVAHPPEPELE</sequence>
<organism evidence="1 2">
    <name type="scientific">Aeromicrobium chenweiae</name>
    <dbReference type="NCBI Taxonomy" id="2079793"/>
    <lineage>
        <taxon>Bacteria</taxon>
        <taxon>Bacillati</taxon>
        <taxon>Actinomycetota</taxon>
        <taxon>Actinomycetes</taxon>
        <taxon>Propionibacteriales</taxon>
        <taxon>Nocardioidaceae</taxon>
        <taxon>Aeromicrobium</taxon>
    </lineage>
</organism>
<protein>
    <submittedName>
        <fullName evidence="1">Uncharacterized protein</fullName>
    </submittedName>
</protein>
<dbReference type="AlphaFoldDB" id="A0A2S0WHY3"/>
<name>A0A2S0WHY3_9ACTN</name>